<comment type="caution">
    <text evidence="1">The sequence shown here is derived from an EMBL/GenBank/DDBJ whole genome shotgun (WGS) entry which is preliminary data.</text>
</comment>
<gene>
    <name evidence="1" type="ORF">UT39_C0002G0098</name>
</gene>
<name>A0A0G0RE18_9BACT</name>
<reference evidence="1 2" key="1">
    <citation type="journal article" date="2015" name="Nature">
        <title>rRNA introns, odd ribosomes, and small enigmatic genomes across a large radiation of phyla.</title>
        <authorList>
            <person name="Brown C.T."/>
            <person name="Hug L.A."/>
            <person name="Thomas B.C."/>
            <person name="Sharon I."/>
            <person name="Castelle C.J."/>
            <person name="Singh A."/>
            <person name="Wilkins M.J."/>
            <person name="Williams K.H."/>
            <person name="Banfield J.F."/>
        </authorList>
    </citation>
    <scope>NUCLEOTIDE SEQUENCE [LARGE SCALE GENOMIC DNA]</scope>
</reference>
<sequence length="460" mass="53733">MDEAVELSGQHDVGSYVENKKIFDLQTIELQWRFVTESVKREFLAQPAVRNTLTAFTNTPVSESLPGNFFSSLSSVDGRLDRLNDKFKEDLVTYLNTPPVPDEKIGGRVAHNFNLTHEESDMVARRYRYARDVKILALGAEIVNQENGVNLDENGEAVLPSGIKIVVNSEDEVEREDFINPSNWQKRRQIKDRVYEIEVDNRKYILKEKKTDRHTDIKKNGHRDGRLSSEEYQVAKRFNDVGTVDEGNIKLSWEKPIGYVLYPDGFSFVVFNYEENLQDYSAVGVELENAIFSHRDQFEKEYQTICDNFNNLYVSPEIISDRWTRVGSAGFDKFLHSKLKRPPKPTYDDFAKVKAYRMRRHAKNILSEMVARMGYDNSDLDGYAYRVRSQDQVKLEIVGFDFEYYSKMSKEKASELHSNLRKYYHVQDRKEINEFYWNDHSEVTRPQKAIYYGILENEES</sequence>
<protein>
    <submittedName>
        <fullName evidence="1">Uncharacterized protein</fullName>
    </submittedName>
</protein>
<evidence type="ECO:0000313" key="1">
    <source>
        <dbReference type="EMBL" id="KKR11917.1"/>
    </source>
</evidence>
<organism evidence="1 2">
    <name type="scientific">Candidatus Woesebacteria bacterium GW2011_GWA1_39_21</name>
    <dbReference type="NCBI Taxonomy" id="1618550"/>
    <lineage>
        <taxon>Bacteria</taxon>
        <taxon>Candidatus Woeseibacteriota</taxon>
    </lineage>
</organism>
<dbReference type="Proteomes" id="UP000034246">
    <property type="component" value="Unassembled WGS sequence"/>
</dbReference>
<accession>A0A0G0RE18</accession>
<dbReference type="EMBL" id="LBWP01000002">
    <property type="protein sequence ID" value="KKR11917.1"/>
    <property type="molecule type" value="Genomic_DNA"/>
</dbReference>
<proteinExistence type="predicted"/>
<dbReference type="AlphaFoldDB" id="A0A0G0RE18"/>
<evidence type="ECO:0000313" key="2">
    <source>
        <dbReference type="Proteomes" id="UP000034246"/>
    </source>
</evidence>